<comment type="caution">
    <text evidence="2">The sequence shown here is derived from an EMBL/GenBank/DDBJ whole genome shotgun (WGS) entry which is preliminary data.</text>
</comment>
<protein>
    <submittedName>
        <fullName evidence="2">Uncharacterized protein</fullName>
    </submittedName>
</protein>
<proteinExistence type="predicted"/>
<sequence>MSSESSQVLDELAPWKHKRFREYDLSWTRASESLSTDKPLIEARPNKIGSKWTIFDKATDKIAIFHHVGVWMWASPPSTGNLVPDGESAPEGLMASVPALRVSVLDRRAETSYCINTQDDPSFYAAAKAVEDYVTSLEDFNKHKRVRRPWQTGESEFTRRRFILASRLVVRRTPHNTKDGAPYSAPYALHPWVEDTLKAQTTPTWVPNPETPSIIDYVDGKLNMLKPKTNRYFEAGDIVWFSFALTFEINANNWMPEYKPLDFVRVGKLSASSETRGEDEVGSAYQSLTEGNVTLLDDEDDSGLATTERKNGKRPRDSDGDDTMSDDGLSDMSAYSAAQAALERPEKRFNPIPPASSTLKPASKTDDTSKRRTVAKGKGKAS</sequence>
<reference evidence="2" key="1">
    <citation type="submission" date="2023-03" db="EMBL/GenBank/DDBJ databases">
        <title>Massive genome expansion in bonnet fungi (Mycena s.s.) driven by repeated elements and novel gene families across ecological guilds.</title>
        <authorList>
            <consortium name="Lawrence Berkeley National Laboratory"/>
            <person name="Harder C.B."/>
            <person name="Miyauchi S."/>
            <person name="Viragh M."/>
            <person name="Kuo A."/>
            <person name="Thoen E."/>
            <person name="Andreopoulos B."/>
            <person name="Lu D."/>
            <person name="Skrede I."/>
            <person name="Drula E."/>
            <person name="Henrissat B."/>
            <person name="Morin E."/>
            <person name="Kohler A."/>
            <person name="Barry K."/>
            <person name="LaButti K."/>
            <person name="Morin E."/>
            <person name="Salamov A."/>
            <person name="Lipzen A."/>
            <person name="Mereny Z."/>
            <person name="Hegedus B."/>
            <person name="Baldrian P."/>
            <person name="Stursova M."/>
            <person name="Weitz H."/>
            <person name="Taylor A."/>
            <person name="Grigoriev I.V."/>
            <person name="Nagy L.G."/>
            <person name="Martin F."/>
            <person name="Kauserud H."/>
        </authorList>
    </citation>
    <scope>NUCLEOTIDE SEQUENCE</scope>
    <source>
        <strain evidence="2">CBHHK200</strain>
    </source>
</reference>
<organism evidence="2 3">
    <name type="scientific">Mycena alexandri</name>
    <dbReference type="NCBI Taxonomy" id="1745969"/>
    <lineage>
        <taxon>Eukaryota</taxon>
        <taxon>Fungi</taxon>
        <taxon>Dikarya</taxon>
        <taxon>Basidiomycota</taxon>
        <taxon>Agaricomycotina</taxon>
        <taxon>Agaricomycetes</taxon>
        <taxon>Agaricomycetidae</taxon>
        <taxon>Agaricales</taxon>
        <taxon>Marasmiineae</taxon>
        <taxon>Mycenaceae</taxon>
        <taxon>Mycena</taxon>
    </lineage>
</organism>
<feature type="region of interest" description="Disordered" evidence="1">
    <location>
        <begin position="272"/>
        <end position="382"/>
    </location>
</feature>
<keyword evidence="3" id="KW-1185">Reference proteome</keyword>
<evidence type="ECO:0000313" key="2">
    <source>
        <dbReference type="EMBL" id="KAJ7040618.1"/>
    </source>
</evidence>
<feature type="compositionally biased region" description="Basic residues" evidence="1">
    <location>
        <begin position="371"/>
        <end position="382"/>
    </location>
</feature>
<accession>A0AAD6T729</accession>
<gene>
    <name evidence="2" type="ORF">C8F04DRAFT_1253938</name>
</gene>
<name>A0AAD6T729_9AGAR</name>
<feature type="compositionally biased region" description="Basic and acidic residues" evidence="1">
    <location>
        <begin position="307"/>
        <end position="318"/>
    </location>
</feature>
<dbReference type="Proteomes" id="UP001218188">
    <property type="component" value="Unassembled WGS sequence"/>
</dbReference>
<evidence type="ECO:0000256" key="1">
    <source>
        <dbReference type="SAM" id="MobiDB-lite"/>
    </source>
</evidence>
<dbReference type="AlphaFoldDB" id="A0AAD6T729"/>
<feature type="compositionally biased region" description="Acidic residues" evidence="1">
    <location>
        <begin position="319"/>
        <end position="329"/>
    </location>
</feature>
<dbReference type="EMBL" id="JARJCM010000021">
    <property type="protein sequence ID" value="KAJ7040618.1"/>
    <property type="molecule type" value="Genomic_DNA"/>
</dbReference>
<evidence type="ECO:0000313" key="3">
    <source>
        <dbReference type="Proteomes" id="UP001218188"/>
    </source>
</evidence>